<dbReference type="SUPFAM" id="SSF49354">
    <property type="entry name" value="PapD-like"/>
    <property type="match status" value="1"/>
</dbReference>
<proteinExistence type="inferred from homology"/>
<evidence type="ECO:0000256" key="5">
    <source>
        <dbReference type="ARBA" id="ARBA00023186"/>
    </source>
</evidence>
<sequence length="237" mass="26263">MSRQAGAVDKPKMETHTQTFSVRLSATRVIYDPSSMGATLTVTNPQDYPILVQSHVLAEDMKGKAPFVVTPPLFRLDGQQQSRLRIVRTGGDFAKDRESIQWLCVKGIPPKADDEWAKDKDGKSAADNKTISLNVQMSINSCIKLFVRPYSVKGHPDDVAASLVWYRQGNQLKATNDSPFYMNLSSLTVGGRVVRGLHYVPPFSSYNFTLPEGASGKIAWRIINDYGGESSYQADMK</sequence>
<dbReference type="InterPro" id="IPR050643">
    <property type="entry name" value="Periplasmic_pilus_chap"/>
</dbReference>
<keyword evidence="5 7" id="KW-0143">Chaperone</keyword>
<evidence type="ECO:0000256" key="7">
    <source>
        <dbReference type="RuleBase" id="RU003918"/>
    </source>
</evidence>
<keyword evidence="3" id="KW-0732">Signal</keyword>
<dbReference type="InterPro" id="IPR018046">
    <property type="entry name" value="Pili_assmbl_chaperone_CS"/>
</dbReference>
<comment type="similarity">
    <text evidence="2 7">Belongs to the periplasmic pilus chaperone family.</text>
</comment>
<evidence type="ECO:0000259" key="8">
    <source>
        <dbReference type="Pfam" id="PF00345"/>
    </source>
</evidence>
<dbReference type="Pfam" id="PF02753">
    <property type="entry name" value="PapD_C"/>
    <property type="match status" value="1"/>
</dbReference>
<protein>
    <submittedName>
        <fullName evidence="10">Fimbria/pilus periplasmic chaperone</fullName>
    </submittedName>
</protein>
<evidence type="ECO:0000256" key="4">
    <source>
        <dbReference type="ARBA" id="ARBA00022764"/>
    </source>
</evidence>
<dbReference type="SUPFAM" id="SSF49584">
    <property type="entry name" value="Periplasmic chaperone C-domain"/>
    <property type="match status" value="1"/>
</dbReference>
<feature type="domain" description="Pili assembly chaperone N-terminal" evidence="8">
    <location>
        <begin position="22"/>
        <end position="152"/>
    </location>
</feature>
<dbReference type="PROSITE" id="PS00635">
    <property type="entry name" value="PILI_CHAPERONE"/>
    <property type="match status" value="1"/>
</dbReference>
<dbReference type="InterPro" id="IPR001829">
    <property type="entry name" value="Pili_assmbl_chaperone_bac"/>
</dbReference>
<feature type="domain" description="Pili assembly chaperone C-terminal" evidence="9">
    <location>
        <begin position="175"/>
        <end position="230"/>
    </location>
</feature>
<dbReference type="Pfam" id="PF00345">
    <property type="entry name" value="PapD_N"/>
    <property type="match status" value="1"/>
</dbReference>
<gene>
    <name evidence="10" type="ORF">F9P26_17345</name>
</gene>
<dbReference type="EMBL" id="AALMQK010000027">
    <property type="protein sequence ID" value="EDB1934680.1"/>
    <property type="molecule type" value="Genomic_DNA"/>
</dbReference>
<dbReference type="AlphaFoldDB" id="A0A626RFJ3"/>
<dbReference type="PRINTS" id="PR00969">
    <property type="entry name" value="CHAPERONPILI"/>
</dbReference>
<dbReference type="Gene3D" id="2.60.40.10">
    <property type="entry name" value="Immunoglobulins"/>
    <property type="match status" value="2"/>
</dbReference>
<dbReference type="InterPro" id="IPR036316">
    <property type="entry name" value="Pili_assmbl_chap_C_dom_sf"/>
</dbReference>
<evidence type="ECO:0000256" key="6">
    <source>
        <dbReference type="ARBA" id="ARBA00023319"/>
    </source>
</evidence>
<dbReference type="InterPro" id="IPR008962">
    <property type="entry name" value="PapD-like_sf"/>
</dbReference>
<dbReference type="GO" id="GO:0071555">
    <property type="term" value="P:cell wall organization"/>
    <property type="evidence" value="ECO:0007669"/>
    <property type="project" value="InterPro"/>
</dbReference>
<keyword evidence="6" id="KW-0393">Immunoglobulin domain</keyword>
<dbReference type="InterPro" id="IPR013783">
    <property type="entry name" value="Ig-like_fold"/>
</dbReference>
<dbReference type="PANTHER" id="PTHR30251">
    <property type="entry name" value="PILUS ASSEMBLY CHAPERONE"/>
    <property type="match status" value="1"/>
</dbReference>
<dbReference type="PANTHER" id="PTHR30251:SF9">
    <property type="entry name" value="CHAPERONE PROTEIN CAF1M"/>
    <property type="match status" value="1"/>
</dbReference>
<reference evidence="10" key="1">
    <citation type="submission" date="2019-10" db="EMBL/GenBank/DDBJ databases">
        <authorList>
            <person name="Ashton P.M."/>
            <person name="Dallman T."/>
            <person name="Nair S."/>
            <person name="De Pinna E."/>
            <person name="Peters T."/>
            <person name="Grant K."/>
        </authorList>
    </citation>
    <scope>NUCLEOTIDE SEQUENCE</scope>
    <source>
        <strain evidence="10">808196</strain>
    </source>
</reference>
<organism evidence="10">
    <name type="scientific">Salmonella enterica I</name>
    <dbReference type="NCBI Taxonomy" id="59201"/>
    <lineage>
        <taxon>Bacteria</taxon>
        <taxon>Pseudomonadati</taxon>
        <taxon>Pseudomonadota</taxon>
        <taxon>Gammaproteobacteria</taxon>
        <taxon>Enterobacterales</taxon>
        <taxon>Enterobacteriaceae</taxon>
        <taxon>Salmonella</taxon>
    </lineage>
</organism>
<dbReference type="InterPro" id="IPR016147">
    <property type="entry name" value="Pili_assmbl_chaperone_N"/>
</dbReference>
<comment type="subcellular location">
    <subcellularLocation>
        <location evidence="1 7">Periplasm</location>
    </subcellularLocation>
</comment>
<name>A0A626RFJ3_SALET</name>
<dbReference type="GO" id="GO:0030288">
    <property type="term" value="C:outer membrane-bounded periplasmic space"/>
    <property type="evidence" value="ECO:0007669"/>
    <property type="project" value="InterPro"/>
</dbReference>
<comment type="caution">
    <text evidence="10">The sequence shown here is derived from an EMBL/GenBank/DDBJ whole genome shotgun (WGS) entry which is preliminary data.</text>
</comment>
<evidence type="ECO:0000256" key="2">
    <source>
        <dbReference type="ARBA" id="ARBA00007399"/>
    </source>
</evidence>
<evidence type="ECO:0000313" key="10">
    <source>
        <dbReference type="EMBL" id="EDB1934680.1"/>
    </source>
</evidence>
<keyword evidence="4" id="KW-0574">Periplasm</keyword>
<evidence type="ECO:0000256" key="1">
    <source>
        <dbReference type="ARBA" id="ARBA00004418"/>
    </source>
</evidence>
<evidence type="ECO:0000256" key="3">
    <source>
        <dbReference type="ARBA" id="ARBA00022729"/>
    </source>
</evidence>
<accession>A0A626RFJ3</accession>
<dbReference type="InterPro" id="IPR016148">
    <property type="entry name" value="Pili_assmbl_chaperone_C"/>
</dbReference>
<evidence type="ECO:0000259" key="9">
    <source>
        <dbReference type="Pfam" id="PF02753"/>
    </source>
</evidence>